<evidence type="ECO:0000259" key="1">
    <source>
        <dbReference type="SMART" id="SM00849"/>
    </source>
</evidence>
<dbReference type="PANTHER" id="PTHR23131">
    <property type="entry name" value="ENDORIBONUCLEASE LACTB2"/>
    <property type="match status" value="1"/>
</dbReference>
<dbReference type="InterPro" id="IPR036866">
    <property type="entry name" value="RibonucZ/Hydroxyglut_hydro"/>
</dbReference>
<proteinExistence type="predicted"/>
<dbReference type="InterPro" id="IPR050662">
    <property type="entry name" value="Sec-metab_biosynth-thioest"/>
</dbReference>
<accession>A0ABT5VKY4</accession>
<evidence type="ECO:0000313" key="2">
    <source>
        <dbReference type="EMBL" id="MDE5416111.1"/>
    </source>
</evidence>
<dbReference type="Pfam" id="PF00753">
    <property type="entry name" value="Lactamase_B"/>
    <property type="match status" value="1"/>
</dbReference>
<comment type="caution">
    <text evidence="2">The sequence shown here is derived from an EMBL/GenBank/DDBJ whole genome shotgun (WGS) entry which is preliminary data.</text>
</comment>
<gene>
    <name evidence="2" type="ORF">N7Z68_22605</name>
</gene>
<dbReference type="RefSeq" id="WP_275120697.1">
    <property type="nucleotide sequence ID" value="NZ_JAOTPO010000026.1"/>
</dbReference>
<dbReference type="InterPro" id="IPR001279">
    <property type="entry name" value="Metallo-B-lactamas"/>
</dbReference>
<dbReference type="Gene3D" id="3.60.15.10">
    <property type="entry name" value="Ribonuclease Z/Hydroxyacylglutathione hydrolase-like"/>
    <property type="match status" value="1"/>
</dbReference>
<name>A0ABT5VKY4_9BACI</name>
<feature type="domain" description="Metallo-beta-lactamase" evidence="1">
    <location>
        <begin position="28"/>
        <end position="198"/>
    </location>
</feature>
<dbReference type="SUPFAM" id="SSF56281">
    <property type="entry name" value="Metallo-hydrolase/oxidoreductase"/>
    <property type="match status" value="1"/>
</dbReference>
<dbReference type="Proteomes" id="UP001148125">
    <property type="component" value="Unassembled WGS sequence"/>
</dbReference>
<dbReference type="EMBL" id="JAOTPO010000026">
    <property type="protein sequence ID" value="MDE5416111.1"/>
    <property type="molecule type" value="Genomic_DNA"/>
</dbReference>
<sequence>MKLTKTISTHDEVTCLHGTIKKFGRTFTFNVYYIDGLLIDTGPVCAKEIVIDFVQEVKPKQIILTHHHEDHAGNAATLSKRFGLPIKMSALTAMILQAPPTIPLYRRLIWGREIVSVRGEVVQSSIITENDRFTIVETPGHSNDHICLVNEMKGWLFAGDLFLGKRLLYGMKGESMPLLLKSVNHILDYQFDTVFCGHAGVVGHGHEALEAKKHFLETLISETTSLYNRGWSEEKITRKLLSRQGAIQLFSGGEMAPKHLIHSVIESISSQNNVRTN</sequence>
<protein>
    <submittedName>
        <fullName evidence="2">MBL fold metallo-hydrolase</fullName>
    </submittedName>
</protein>
<organism evidence="2 3">
    <name type="scientific">Alkalihalobacterium chitinilyticum</name>
    <dbReference type="NCBI Taxonomy" id="2980103"/>
    <lineage>
        <taxon>Bacteria</taxon>
        <taxon>Bacillati</taxon>
        <taxon>Bacillota</taxon>
        <taxon>Bacilli</taxon>
        <taxon>Bacillales</taxon>
        <taxon>Bacillaceae</taxon>
        <taxon>Alkalihalobacterium</taxon>
    </lineage>
</organism>
<reference evidence="2" key="1">
    <citation type="submission" date="2024-05" db="EMBL/GenBank/DDBJ databases">
        <title>Alkalihalobacillus sp. strain MEB203 novel alkaliphilic bacterium from Lonar Lake, India.</title>
        <authorList>
            <person name="Joshi A."/>
            <person name="Thite S."/>
            <person name="Mengade P."/>
        </authorList>
    </citation>
    <scope>NUCLEOTIDE SEQUENCE</scope>
    <source>
        <strain evidence="2">MEB 203</strain>
    </source>
</reference>
<dbReference type="SMART" id="SM00849">
    <property type="entry name" value="Lactamase_B"/>
    <property type="match status" value="1"/>
</dbReference>
<evidence type="ECO:0000313" key="3">
    <source>
        <dbReference type="Proteomes" id="UP001148125"/>
    </source>
</evidence>
<keyword evidence="3" id="KW-1185">Reference proteome</keyword>